<dbReference type="AlphaFoldDB" id="A0A820LUH2"/>
<evidence type="ECO:0000256" key="1">
    <source>
        <dbReference type="SAM" id="Phobius"/>
    </source>
</evidence>
<name>A0A820LUH2_9BILA</name>
<sequence length="138" mass="16143">MNIKVLIRWLYKKISTYNLFIPEDNEQVNHTPITIRHQRYATRLYILLLILSTYIIFFTVFINPQTEIITISDITPSLFDQLRHDHGETLSCPCSTTIISYENFVLNTLSTDPICSSIFVSKQWIQSLYIPFASSFLM</sequence>
<evidence type="ECO:0000313" key="3">
    <source>
        <dbReference type="Proteomes" id="UP000663844"/>
    </source>
</evidence>
<dbReference type="EMBL" id="CAJOAZ010022144">
    <property type="protein sequence ID" value="CAF4362973.1"/>
    <property type="molecule type" value="Genomic_DNA"/>
</dbReference>
<dbReference type="Proteomes" id="UP000663844">
    <property type="component" value="Unassembled WGS sequence"/>
</dbReference>
<feature type="transmembrane region" description="Helical" evidence="1">
    <location>
        <begin position="44"/>
        <end position="62"/>
    </location>
</feature>
<feature type="non-terminal residue" evidence="2">
    <location>
        <position position="1"/>
    </location>
</feature>
<evidence type="ECO:0000313" key="2">
    <source>
        <dbReference type="EMBL" id="CAF4362973.1"/>
    </source>
</evidence>
<organism evidence="2 3">
    <name type="scientific">Adineta steineri</name>
    <dbReference type="NCBI Taxonomy" id="433720"/>
    <lineage>
        <taxon>Eukaryota</taxon>
        <taxon>Metazoa</taxon>
        <taxon>Spiralia</taxon>
        <taxon>Gnathifera</taxon>
        <taxon>Rotifera</taxon>
        <taxon>Eurotatoria</taxon>
        <taxon>Bdelloidea</taxon>
        <taxon>Adinetida</taxon>
        <taxon>Adinetidae</taxon>
        <taxon>Adineta</taxon>
    </lineage>
</organism>
<accession>A0A820LUH2</accession>
<protein>
    <submittedName>
        <fullName evidence="2">Uncharacterized protein</fullName>
    </submittedName>
</protein>
<keyword evidence="1" id="KW-1133">Transmembrane helix</keyword>
<comment type="caution">
    <text evidence="2">The sequence shown here is derived from an EMBL/GenBank/DDBJ whole genome shotgun (WGS) entry which is preliminary data.</text>
</comment>
<gene>
    <name evidence="2" type="ORF">OXD698_LOCUS49414</name>
</gene>
<reference evidence="2" key="1">
    <citation type="submission" date="2021-02" db="EMBL/GenBank/DDBJ databases">
        <authorList>
            <person name="Nowell W R."/>
        </authorList>
    </citation>
    <scope>NUCLEOTIDE SEQUENCE</scope>
</reference>
<keyword evidence="1" id="KW-0472">Membrane</keyword>
<keyword evidence="1" id="KW-0812">Transmembrane</keyword>
<proteinExistence type="predicted"/>